<evidence type="ECO:0000256" key="6">
    <source>
        <dbReference type="SAM" id="Phobius"/>
    </source>
</evidence>
<dbReference type="InterPro" id="IPR023408">
    <property type="entry name" value="MscS_beta-dom_sf"/>
</dbReference>
<keyword evidence="4 6" id="KW-1133">Transmembrane helix</keyword>
<organism evidence="8 9">
    <name type="scientific">Salinimicrobium profundisediminis</name>
    <dbReference type="NCBI Taxonomy" id="2994553"/>
    <lineage>
        <taxon>Bacteria</taxon>
        <taxon>Pseudomonadati</taxon>
        <taxon>Bacteroidota</taxon>
        <taxon>Flavobacteriia</taxon>
        <taxon>Flavobacteriales</taxon>
        <taxon>Flavobacteriaceae</taxon>
        <taxon>Salinimicrobium</taxon>
    </lineage>
</organism>
<evidence type="ECO:0000259" key="7">
    <source>
        <dbReference type="Pfam" id="PF00924"/>
    </source>
</evidence>
<evidence type="ECO:0000256" key="5">
    <source>
        <dbReference type="ARBA" id="ARBA00023136"/>
    </source>
</evidence>
<proteinExistence type="predicted"/>
<feature type="transmembrane region" description="Helical" evidence="6">
    <location>
        <begin position="118"/>
        <end position="140"/>
    </location>
</feature>
<reference evidence="8" key="1">
    <citation type="submission" date="2022-11" db="EMBL/GenBank/DDBJ databases">
        <title>Salinimicrobium profundisediminis sp. nov., isolated from deep-sea sediment of the Mariana Trench.</title>
        <authorList>
            <person name="Fu H."/>
        </authorList>
    </citation>
    <scope>NUCLEOTIDE SEQUENCE</scope>
    <source>
        <strain evidence="8">MT39</strain>
    </source>
</reference>
<keyword evidence="2" id="KW-1003">Cell membrane</keyword>
<gene>
    <name evidence="8" type="ORF">OQ279_07390</name>
</gene>
<evidence type="ECO:0000256" key="1">
    <source>
        <dbReference type="ARBA" id="ARBA00004651"/>
    </source>
</evidence>
<dbReference type="SUPFAM" id="SSF50182">
    <property type="entry name" value="Sm-like ribonucleoproteins"/>
    <property type="match status" value="1"/>
</dbReference>
<name>A0A9X3CW20_9FLAO</name>
<dbReference type="Gene3D" id="2.30.30.60">
    <property type="match status" value="1"/>
</dbReference>
<dbReference type="GO" id="GO:0005886">
    <property type="term" value="C:plasma membrane"/>
    <property type="evidence" value="ECO:0007669"/>
    <property type="project" value="UniProtKB-SubCell"/>
</dbReference>
<keyword evidence="5 6" id="KW-0472">Membrane</keyword>
<dbReference type="InterPro" id="IPR010920">
    <property type="entry name" value="LSM_dom_sf"/>
</dbReference>
<comment type="subcellular location">
    <subcellularLocation>
        <location evidence="1">Cell membrane</location>
        <topology evidence="1">Multi-pass membrane protein</topology>
    </subcellularLocation>
</comment>
<feature type="domain" description="Mechanosensitive ion channel MscS" evidence="7">
    <location>
        <begin position="160"/>
        <end position="208"/>
    </location>
</feature>
<dbReference type="AlphaFoldDB" id="A0A9X3CW20"/>
<sequence length="354" mass="40825">MKVDKETEEKEIEEILEDEKVQKALSETDKPTKKTPGQRKEIFLLIGYTILIVVVAGLLNFLLEAGYLPISEKYFPLVKKLILGTILVTAVLFLNSLLRKIVNRKVDDRASAYNFKSLINFISFALITLVIISLVFSNWYATLVSFGVVSLILGLALQNPLTSLFGWVYLLLRKPYEVGDRIKIGNVYGDVMNVGYFDTTLWEFRGDYLSGDHPSGRIIKYANSKIFSEYVVNYSWPLFPFIWNEVKFYVSYDSDFDFLSRVVTNIAEDEIGEAMMRRVKRLKKILADSMIQELEIKERPSVIFNAHTNTWIEVTVRFLVQPKHSGPTKSLLFTHIMKELKQHPEKVIFPNTKR</sequence>
<dbReference type="EMBL" id="JAPJDA010000010">
    <property type="protein sequence ID" value="MCX2837977.1"/>
    <property type="molecule type" value="Genomic_DNA"/>
</dbReference>
<dbReference type="InterPro" id="IPR006685">
    <property type="entry name" value="MscS_channel_2nd"/>
</dbReference>
<comment type="caution">
    <text evidence="8">The sequence shown here is derived from an EMBL/GenBank/DDBJ whole genome shotgun (WGS) entry which is preliminary data.</text>
</comment>
<evidence type="ECO:0000313" key="8">
    <source>
        <dbReference type="EMBL" id="MCX2837977.1"/>
    </source>
</evidence>
<evidence type="ECO:0000313" key="9">
    <source>
        <dbReference type="Proteomes" id="UP001148482"/>
    </source>
</evidence>
<keyword evidence="9" id="KW-1185">Reference proteome</keyword>
<dbReference type="Gene3D" id="1.10.287.1260">
    <property type="match status" value="1"/>
</dbReference>
<evidence type="ECO:0000256" key="3">
    <source>
        <dbReference type="ARBA" id="ARBA00022692"/>
    </source>
</evidence>
<dbReference type="RefSeq" id="WP_266069226.1">
    <property type="nucleotide sequence ID" value="NZ_JAPJDA010000010.1"/>
</dbReference>
<protein>
    <submittedName>
        <fullName evidence="8">Mechanosensitive ion channel family protein</fullName>
    </submittedName>
</protein>
<dbReference type="Pfam" id="PF00924">
    <property type="entry name" value="MS_channel_2nd"/>
    <property type="match status" value="1"/>
</dbReference>
<dbReference type="InterPro" id="IPR011066">
    <property type="entry name" value="MscS_channel_C_sf"/>
</dbReference>
<dbReference type="InterPro" id="IPR045275">
    <property type="entry name" value="MscS_archaea/bacteria_type"/>
</dbReference>
<accession>A0A9X3CW20</accession>
<feature type="transmembrane region" description="Helical" evidence="6">
    <location>
        <begin position="42"/>
        <end position="61"/>
    </location>
</feature>
<dbReference type="PANTHER" id="PTHR30221:SF1">
    <property type="entry name" value="SMALL-CONDUCTANCE MECHANOSENSITIVE CHANNEL"/>
    <property type="match status" value="1"/>
</dbReference>
<evidence type="ECO:0000256" key="4">
    <source>
        <dbReference type="ARBA" id="ARBA00022989"/>
    </source>
</evidence>
<dbReference type="PANTHER" id="PTHR30221">
    <property type="entry name" value="SMALL-CONDUCTANCE MECHANOSENSITIVE CHANNEL"/>
    <property type="match status" value="1"/>
</dbReference>
<dbReference type="SUPFAM" id="SSF82689">
    <property type="entry name" value="Mechanosensitive channel protein MscS (YggB), C-terminal domain"/>
    <property type="match status" value="1"/>
</dbReference>
<feature type="transmembrane region" description="Helical" evidence="6">
    <location>
        <begin position="81"/>
        <end position="98"/>
    </location>
</feature>
<keyword evidence="3 6" id="KW-0812">Transmembrane</keyword>
<dbReference type="GO" id="GO:0008381">
    <property type="term" value="F:mechanosensitive monoatomic ion channel activity"/>
    <property type="evidence" value="ECO:0007669"/>
    <property type="project" value="InterPro"/>
</dbReference>
<dbReference type="Proteomes" id="UP001148482">
    <property type="component" value="Unassembled WGS sequence"/>
</dbReference>
<feature type="transmembrane region" description="Helical" evidence="6">
    <location>
        <begin position="146"/>
        <end position="172"/>
    </location>
</feature>
<evidence type="ECO:0000256" key="2">
    <source>
        <dbReference type="ARBA" id="ARBA00022475"/>
    </source>
</evidence>